<dbReference type="RefSeq" id="WP_138292307.1">
    <property type="nucleotide sequence ID" value="NZ_BAABZC010000002.1"/>
</dbReference>
<sequence length="86" mass="9958">MDEFKRIPFGGNPYADFEFFKLELKVSEIKYTPEQIYAHFEFINGCKVDVQGTFYPSLIRKAVVQVHEMEHTNIANSSRCGIHADN</sequence>
<dbReference type="AlphaFoldDB" id="A0A6N2TYC9"/>
<proteinExistence type="predicted"/>
<accession>A0A6N2TYC9</accession>
<gene>
    <name evidence="1" type="ORF">BILFYP9_01783</name>
</gene>
<evidence type="ECO:0000313" key="1">
    <source>
        <dbReference type="EMBL" id="VYT10297.1"/>
    </source>
</evidence>
<organism evidence="1">
    <name type="scientific">Bacteroides intestinalis</name>
    <dbReference type="NCBI Taxonomy" id="329854"/>
    <lineage>
        <taxon>Bacteria</taxon>
        <taxon>Pseudomonadati</taxon>
        <taxon>Bacteroidota</taxon>
        <taxon>Bacteroidia</taxon>
        <taxon>Bacteroidales</taxon>
        <taxon>Bacteroidaceae</taxon>
        <taxon>Bacteroides</taxon>
    </lineage>
</organism>
<name>A0A6N2TYC9_9BACE</name>
<dbReference type="EMBL" id="CACRSU010000017">
    <property type="protein sequence ID" value="VYT10297.1"/>
    <property type="molecule type" value="Genomic_DNA"/>
</dbReference>
<reference evidence="1" key="1">
    <citation type="submission" date="2019-11" db="EMBL/GenBank/DDBJ databases">
        <authorList>
            <person name="Feng L."/>
        </authorList>
    </citation>
    <scope>NUCLEOTIDE SEQUENCE</scope>
    <source>
        <strain evidence="1">BintestinalisLFYP9</strain>
    </source>
</reference>
<protein>
    <submittedName>
        <fullName evidence="1">Uncharacterized protein</fullName>
    </submittedName>
</protein>